<dbReference type="AlphaFoldDB" id="A0A8D2LGU4"/>
<protein>
    <submittedName>
        <fullName evidence="1">Uncharacterized protein</fullName>
    </submittedName>
</protein>
<evidence type="ECO:0000313" key="2">
    <source>
        <dbReference type="Proteomes" id="UP000694545"/>
    </source>
</evidence>
<reference evidence="1" key="1">
    <citation type="submission" date="2025-08" db="UniProtKB">
        <authorList>
            <consortium name="Ensembl"/>
        </authorList>
    </citation>
    <scope>IDENTIFICATION</scope>
</reference>
<sequence length="119" mass="13520">IPGTLPMRLTTIRSRLFPVRTLTALPIVMFSRLTLFTSVILSPTHSPACSINSWHLLLSKYITRWGTPNLIASVWFGFANQERSVFRPAFCPIVPTDVVNINSHQTQPAWPMVKESWEL</sequence>
<dbReference type="Proteomes" id="UP000694545">
    <property type="component" value="Unplaced"/>
</dbReference>
<dbReference type="Ensembl" id="ENSVKKT00000022216.1">
    <property type="protein sequence ID" value="ENSVKKP00000021672.1"/>
    <property type="gene ID" value="ENSVKKG00000014486.1"/>
</dbReference>
<accession>A0A8D2LGU4</accession>
<reference evidence="1" key="2">
    <citation type="submission" date="2025-09" db="UniProtKB">
        <authorList>
            <consortium name="Ensembl"/>
        </authorList>
    </citation>
    <scope>IDENTIFICATION</scope>
</reference>
<keyword evidence="2" id="KW-1185">Reference proteome</keyword>
<organism evidence="1 2">
    <name type="scientific">Varanus komodoensis</name>
    <name type="common">Komodo dragon</name>
    <dbReference type="NCBI Taxonomy" id="61221"/>
    <lineage>
        <taxon>Eukaryota</taxon>
        <taxon>Metazoa</taxon>
        <taxon>Chordata</taxon>
        <taxon>Craniata</taxon>
        <taxon>Vertebrata</taxon>
        <taxon>Euteleostomi</taxon>
        <taxon>Lepidosauria</taxon>
        <taxon>Squamata</taxon>
        <taxon>Bifurcata</taxon>
        <taxon>Unidentata</taxon>
        <taxon>Episquamata</taxon>
        <taxon>Toxicofera</taxon>
        <taxon>Anguimorpha</taxon>
        <taxon>Paleoanguimorpha</taxon>
        <taxon>Varanoidea</taxon>
        <taxon>Varanidae</taxon>
        <taxon>Varanus</taxon>
    </lineage>
</organism>
<proteinExistence type="predicted"/>
<evidence type="ECO:0000313" key="1">
    <source>
        <dbReference type="Ensembl" id="ENSVKKP00000021672.1"/>
    </source>
</evidence>
<name>A0A8D2LGU4_VARKO</name>